<feature type="coiled-coil region" evidence="3">
    <location>
        <begin position="420"/>
        <end position="447"/>
    </location>
</feature>
<dbReference type="InterPro" id="IPR025827">
    <property type="entry name" value="Zn_ribbon_recom_dom"/>
</dbReference>
<dbReference type="InterPro" id="IPR011109">
    <property type="entry name" value="DNA_bind_recombinase_dom"/>
</dbReference>
<evidence type="ECO:0000256" key="1">
    <source>
        <dbReference type="ARBA" id="ARBA00023125"/>
    </source>
</evidence>
<dbReference type="PANTHER" id="PTHR30461">
    <property type="entry name" value="DNA-INVERTASE FROM LAMBDOID PROPHAGE"/>
    <property type="match status" value="1"/>
</dbReference>
<dbReference type="Gene3D" id="3.90.1750.20">
    <property type="entry name" value="Putative Large Serine Recombinase, Chain B, Domain 2"/>
    <property type="match status" value="1"/>
</dbReference>
<dbReference type="Pfam" id="PF13408">
    <property type="entry name" value="Zn_ribbon_recom"/>
    <property type="match status" value="1"/>
</dbReference>
<feature type="domain" description="Resolvase/invertase-type recombinase catalytic" evidence="4">
    <location>
        <begin position="23"/>
        <end position="168"/>
    </location>
</feature>
<keyword evidence="1" id="KW-0238">DNA-binding</keyword>
<comment type="caution">
    <text evidence="5">The sequence shown here is derived from an EMBL/GenBank/DDBJ whole genome shotgun (WGS) entry which is preliminary data.</text>
</comment>
<dbReference type="InterPro" id="IPR036162">
    <property type="entry name" value="Resolvase-like_N_sf"/>
</dbReference>
<evidence type="ECO:0000259" key="4">
    <source>
        <dbReference type="SMART" id="SM00857"/>
    </source>
</evidence>
<evidence type="ECO:0000256" key="3">
    <source>
        <dbReference type="SAM" id="Coils"/>
    </source>
</evidence>
<evidence type="ECO:0000313" key="5">
    <source>
        <dbReference type="EMBL" id="TBO58237.1"/>
    </source>
</evidence>
<evidence type="ECO:0000256" key="2">
    <source>
        <dbReference type="ARBA" id="ARBA00023172"/>
    </source>
</evidence>
<evidence type="ECO:0000313" key="6">
    <source>
        <dbReference type="Proteomes" id="UP000292452"/>
    </source>
</evidence>
<keyword evidence="6" id="KW-1185">Reference proteome</keyword>
<name>A0A4Q9HT54_STRKA</name>
<dbReference type="Pfam" id="PF07508">
    <property type="entry name" value="Recombinase"/>
    <property type="match status" value="1"/>
</dbReference>
<keyword evidence="2" id="KW-0233">DNA recombination</keyword>
<keyword evidence="3" id="KW-0175">Coiled coil</keyword>
<dbReference type="GO" id="GO:0003677">
    <property type="term" value="F:DNA binding"/>
    <property type="evidence" value="ECO:0007669"/>
    <property type="project" value="UniProtKB-KW"/>
</dbReference>
<dbReference type="Gene3D" id="3.40.50.1390">
    <property type="entry name" value="Resolvase, N-terminal catalytic domain"/>
    <property type="match status" value="1"/>
</dbReference>
<dbReference type="SUPFAM" id="SSF53041">
    <property type="entry name" value="Resolvase-like"/>
    <property type="match status" value="1"/>
</dbReference>
<proteinExistence type="predicted"/>
<dbReference type="InterPro" id="IPR050639">
    <property type="entry name" value="SSR_resolvase"/>
</dbReference>
<dbReference type="InterPro" id="IPR038109">
    <property type="entry name" value="DNA_bind_recomb_sf"/>
</dbReference>
<dbReference type="Pfam" id="PF00239">
    <property type="entry name" value="Resolvase"/>
    <property type="match status" value="1"/>
</dbReference>
<organism evidence="5 6">
    <name type="scientific">Streptomyces kasugaensis</name>
    <dbReference type="NCBI Taxonomy" id="1946"/>
    <lineage>
        <taxon>Bacteria</taxon>
        <taxon>Bacillati</taxon>
        <taxon>Actinomycetota</taxon>
        <taxon>Actinomycetes</taxon>
        <taxon>Kitasatosporales</taxon>
        <taxon>Streptomycetaceae</taxon>
        <taxon>Streptomyces</taxon>
    </lineage>
</organism>
<dbReference type="GO" id="GO:0000150">
    <property type="term" value="F:DNA strand exchange activity"/>
    <property type="evidence" value="ECO:0007669"/>
    <property type="project" value="InterPro"/>
</dbReference>
<dbReference type="SMART" id="SM00857">
    <property type="entry name" value="Resolvase"/>
    <property type="match status" value="1"/>
</dbReference>
<dbReference type="RefSeq" id="WP_131124074.1">
    <property type="nucleotide sequence ID" value="NZ_SIXH01000154.1"/>
</dbReference>
<dbReference type="CDD" id="cd00338">
    <property type="entry name" value="Ser_Recombinase"/>
    <property type="match status" value="1"/>
</dbReference>
<sequence length="560" mass="62898">MEGIVTIPQTPATFQGSPQGEPWIGYIRVSTYYEDKISPEIQRTAIQAWADRTGRRIVEWIEDLDISGRTFKRKIMIGIKIVEERRARGIAVWRYSRFGRSRHGNALNLARLEQVGGRLESATESADTTTAFGRLQMGMAFKFAEFESDRIGEQWAETREHRREHGLPSTGGRRWGYIWHRRRLDEKGVVHPEWYEPAEDLGLTALDLYERSANGEPMNSLTMWLGRNGYLGTRGVPWTQTGLTRYMDSGFPAGWLRYHPDDCDCPPTDPDGNTHRAALCSKKIFTPGAHELIVKEDVWEEYQRRRKLASSKPSNNRAPAYPLSGLVVCARCGGATAAGGGSTYGAGGVLIRKNGYVFRCSVRKDNATCDGVYILRTVTEDAVLKRLREWDTEIEAEAAKLAAEVAKNPQEKKEEPTNPQARLDAARQRLRDRLAEIEAELDRQTSLVSRGIIPEDSYVRERDRLTEDQTSVTTDLADLDASAEKPQAEKADYLPVIRGLVGRWNITPVDTRRALLRTLLRGVWAYPKMTGPDGVETAPYAVPVAVWEEAPAPIGRRAAA</sequence>
<dbReference type="PANTHER" id="PTHR30461:SF2">
    <property type="entry name" value="SERINE RECOMBINASE PINE-RELATED"/>
    <property type="match status" value="1"/>
</dbReference>
<dbReference type="Proteomes" id="UP000292452">
    <property type="component" value="Unassembled WGS sequence"/>
</dbReference>
<dbReference type="InterPro" id="IPR006119">
    <property type="entry name" value="Resolv_N"/>
</dbReference>
<dbReference type="AlphaFoldDB" id="A0A4Q9HT54"/>
<gene>
    <name evidence="5" type="ORF">EYS09_18460</name>
</gene>
<reference evidence="5 6" key="1">
    <citation type="submission" date="2019-02" db="EMBL/GenBank/DDBJ databases">
        <title>Draft Genome Sequence of Streptomyces sp. AM-2504, identified by 16S rRNA comparative analysis as a Streptomyces Kasugaensis strain.</title>
        <authorList>
            <person name="Napolioni V."/>
            <person name="Giuliodori A.M."/>
            <person name="Spurio R."/>
            <person name="Fabbretti A."/>
        </authorList>
    </citation>
    <scope>NUCLEOTIDE SEQUENCE [LARGE SCALE GENOMIC DNA]</scope>
    <source>
        <strain evidence="5 6">AM-2504</strain>
    </source>
</reference>
<dbReference type="EMBL" id="SIXH01000154">
    <property type="protein sequence ID" value="TBO58237.1"/>
    <property type="molecule type" value="Genomic_DNA"/>
</dbReference>
<accession>A0A4Q9HT54</accession>
<protein>
    <submittedName>
        <fullName evidence="5">Recombinase family protein</fullName>
    </submittedName>
</protein>